<feature type="transmembrane region" description="Helical" evidence="1">
    <location>
        <begin position="79"/>
        <end position="100"/>
    </location>
</feature>
<keyword evidence="3" id="KW-1185">Reference proteome</keyword>
<protein>
    <recommendedName>
        <fullName evidence="4">7TM GPCR serpentine receptor class x (Srx) domain-containing protein</fullName>
    </recommendedName>
</protein>
<evidence type="ECO:0000313" key="3">
    <source>
        <dbReference type="Proteomes" id="UP000008068"/>
    </source>
</evidence>
<dbReference type="InParanoid" id="G0MH58"/>
<dbReference type="HOGENOM" id="CLU_1836876_0_0_1"/>
<keyword evidence="1" id="KW-1133">Transmembrane helix</keyword>
<reference evidence="3" key="1">
    <citation type="submission" date="2011-07" db="EMBL/GenBank/DDBJ databases">
        <authorList>
            <consortium name="Caenorhabditis brenneri Sequencing and Analysis Consortium"/>
            <person name="Wilson R.K."/>
        </authorList>
    </citation>
    <scope>NUCLEOTIDE SEQUENCE [LARGE SCALE GENOMIC DNA]</scope>
    <source>
        <strain evidence="3">PB2801</strain>
    </source>
</reference>
<proteinExistence type="predicted"/>
<feature type="transmembrane region" description="Helical" evidence="1">
    <location>
        <begin position="112"/>
        <end position="134"/>
    </location>
</feature>
<keyword evidence="1" id="KW-0472">Membrane</keyword>
<feature type="transmembrane region" description="Helical" evidence="1">
    <location>
        <begin position="38"/>
        <end position="59"/>
    </location>
</feature>
<evidence type="ECO:0008006" key="4">
    <source>
        <dbReference type="Google" id="ProtNLM"/>
    </source>
</evidence>
<evidence type="ECO:0000256" key="1">
    <source>
        <dbReference type="SAM" id="Phobius"/>
    </source>
</evidence>
<evidence type="ECO:0000313" key="2">
    <source>
        <dbReference type="EMBL" id="EGT58116.1"/>
    </source>
</evidence>
<dbReference type="AlphaFoldDB" id="G0MH58"/>
<organism evidence="3">
    <name type="scientific">Caenorhabditis brenneri</name>
    <name type="common">Nematode worm</name>
    <dbReference type="NCBI Taxonomy" id="135651"/>
    <lineage>
        <taxon>Eukaryota</taxon>
        <taxon>Metazoa</taxon>
        <taxon>Ecdysozoa</taxon>
        <taxon>Nematoda</taxon>
        <taxon>Chromadorea</taxon>
        <taxon>Rhabditida</taxon>
        <taxon>Rhabditina</taxon>
        <taxon>Rhabditomorpha</taxon>
        <taxon>Rhabditoidea</taxon>
        <taxon>Rhabditidae</taxon>
        <taxon>Peloderinae</taxon>
        <taxon>Caenorhabditis</taxon>
    </lineage>
</organism>
<accession>G0MH58</accession>
<gene>
    <name evidence="2" type="ORF">CAEBREN_15372</name>
</gene>
<sequence>MNVLLILSGYFLFVINVAGITAHIFVGNVVRRVADRRFFYLYLGSSIVNIVHSCFSLISRLPIFINGFTLFLPIELRVFYIWLTALQQTIRGLLCCHRFLKYKRIEQGNFMFSRVFVILILVSLGPPATLYFQVSVIPSK</sequence>
<keyword evidence="1" id="KW-0812">Transmembrane</keyword>
<feature type="transmembrane region" description="Helical" evidence="1">
    <location>
        <begin position="6"/>
        <end position="26"/>
    </location>
</feature>
<name>G0MH58_CAEBE</name>
<dbReference type="Proteomes" id="UP000008068">
    <property type="component" value="Unassembled WGS sequence"/>
</dbReference>
<dbReference type="EMBL" id="GL379794">
    <property type="protein sequence ID" value="EGT58116.1"/>
    <property type="molecule type" value="Genomic_DNA"/>
</dbReference>